<proteinExistence type="predicted"/>
<dbReference type="InterPro" id="IPR000315">
    <property type="entry name" value="Znf_B-box"/>
</dbReference>
<keyword evidence="1" id="KW-0862">Zinc</keyword>
<dbReference type="Gene3D" id="3.30.160.60">
    <property type="entry name" value="Classic Zinc Finger"/>
    <property type="match status" value="1"/>
</dbReference>
<feature type="domain" description="B box-type" evidence="2">
    <location>
        <begin position="12"/>
        <end position="53"/>
    </location>
</feature>
<evidence type="ECO:0000313" key="3">
    <source>
        <dbReference type="EMBL" id="VDI78065.1"/>
    </source>
</evidence>
<dbReference type="OrthoDB" id="6161541at2759"/>
<dbReference type="PROSITE" id="PS50119">
    <property type="entry name" value="ZF_BBOX"/>
    <property type="match status" value="1"/>
</dbReference>
<evidence type="ECO:0000256" key="1">
    <source>
        <dbReference type="PROSITE-ProRule" id="PRU00024"/>
    </source>
</evidence>
<gene>
    <name evidence="3" type="ORF">MGAL_10B087060</name>
</gene>
<dbReference type="AlphaFoldDB" id="A0A8B6HD87"/>
<reference evidence="3" key="1">
    <citation type="submission" date="2018-11" db="EMBL/GenBank/DDBJ databases">
        <authorList>
            <person name="Alioto T."/>
            <person name="Alioto T."/>
        </authorList>
    </citation>
    <scope>NUCLEOTIDE SEQUENCE</scope>
</reference>
<keyword evidence="1" id="KW-0863">Zinc-finger</keyword>
<protein>
    <recommendedName>
        <fullName evidence="2">B box-type domain-containing protein</fullName>
    </recommendedName>
</protein>
<dbReference type="EMBL" id="UYJE01009920">
    <property type="protein sequence ID" value="VDI78065.1"/>
    <property type="molecule type" value="Genomic_DNA"/>
</dbReference>
<dbReference type="SUPFAM" id="SSF57845">
    <property type="entry name" value="B-box zinc-binding domain"/>
    <property type="match status" value="1"/>
</dbReference>
<keyword evidence="4" id="KW-1185">Reference proteome</keyword>
<dbReference type="Proteomes" id="UP000596742">
    <property type="component" value="Unassembled WGS sequence"/>
</dbReference>
<accession>A0A8B6HD87</accession>
<keyword evidence="1" id="KW-0479">Metal-binding</keyword>
<evidence type="ECO:0000313" key="4">
    <source>
        <dbReference type="Proteomes" id="UP000596742"/>
    </source>
</evidence>
<evidence type="ECO:0000259" key="2">
    <source>
        <dbReference type="PROSITE" id="PS50119"/>
    </source>
</evidence>
<sequence length="465" mass="54235">MADTLLNTCKFGPTFYCRFHSKETYQLYCKDCHDFVCFECLGEFHEKHFLCRLQDAEEDIRNQIGISFSEKDNCIKYIDDFSDIIDKHWRQLTIDEGIIEQQIKTKADKMRDQIILHEKSLLSELHTIFKNFKISSQELTTRVEKFQSDVNKFDVDKLSEYKLEEMINVLSEFKACTVACDNMKNYQKPNFNTDVKCGNDITEVKIGVAESINFSSMKHFSVSTQTEDSIDVDTEDEWFDTEDDVDEDSIERSSDEIKEHNPLQICKLNKEIGRIKKICPISHTDAWILADRQLYKMVNQSLEDTVYADDADDITVLKKGCVLILRNNSKVIMKLLKNKRLVRFANIGNSYHKDMIPYCFCNSKDDLLTVYLISKSRDQRRGYSNCILQMNKDGILTAEFNFYAGGMNEPCLMQNEETNLYVLYLASYYEYKNLHYINVLKAANDKCESIKSFNGIFGYQPSLHF</sequence>
<dbReference type="GO" id="GO:0008270">
    <property type="term" value="F:zinc ion binding"/>
    <property type="evidence" value="ECO:0007669"/>
    <property type="project" value="UniProtKB-KW"/>
</dbReference>
<name>A0A8B6HD87_MYTGA</name>
<organism evidence="3 4">
    <name type="scientific">Mytilus galloprovincialis</name>
    <name type="common">Mediterranean mussel</name>
    <dbReference type="NCBI Taxonomy" id="29158"/>
    <lineage>
        <taxon>Eukaryota</taxon>
        <taxon>Metazoa</taxon>
        <taxon>Spiralia</taxon>
        <taxon>Lophotrochozoa</taxon>
        <taxon>Mollusca</taxon>
        <taxon>Bivalvia</taxon>
        <taxon>Autobranchia</taxon>
        <taxon>Pteriomorphia</taxon>
        <taxon>Mytilida</taxon>
        <taxon>Mytiloidea</taxon>
        <taxon>Mytilidae</taxon>
        <taxon>Mytilinae</taxon>
        <taxon>Mytilus</taxon>
    </lineage>
</organism>
<dbReference type="Pfam" id="PF00643">
    <property type="entry name" value="zf-B_box"/>
    <property type="match status" value="1"/>
</dbReference>
<comment type="caution">
    <text evidence="3">The sequence shown here is derived from an EMBL/GenBank/DDBJ whole genome shotgun (WGS) entry which is preliminary data.</text>
</comment>